<evidence type="ECO:0000313" key="3">
    <source>
        <dbReference type="Proteomes" id="UP000015101"/>
    </source>
</evidence>
<keyword evidence="3" id="KW-1185">Reference proteome</keyword>
<dbReference type="InterPro" id="IPR013846">
    <property type="entry name" value="mRNA_cap_enzyme_C"/>
</dbReference>
<dbReference type="STRING" id="6412.T1EIU3"/>
<dbReference type="Proteomes" id="UP000015101">
    <property type="component" value="Unassembled WGS sequence"/>
</dbReference>
<reference evidence="3" key="2">
    <citation type="journal article" date="2013" name="Nature">
        <title>Insights into bilaterian evolution from three spiralian genomes.</title>
        <authorList>
            <person name="Simakov O."/>
            <person name="Marletaz F."/>
            <person name="Cho S.J."/>
            <person name="Edsinger-Gonzales E."/>
            <person name="Havlak P."/>
            <person name="Hellsten U."/>
            <person name="Kuo D.H."/>
            <person name="Larsson T."/>
            <person name="Lv J."/>
            <person name="Arendt D."/>
            <person name="Savage R."/>
            <person name="Osoegawa K."/>
            <person name="de Jong P."/>
            <person name="Grimwood J."/>
            <person name="Chapman J.A."/>
            <person name="Shapiro H."/>
            <person name="Aerts A."/>
            <person name="Otillar R.P."/>
            <person name="Terry A.Y."/>
            <person name="Boore J.L."/>
            <person name="Grigoriev I.V."/>
            <person name="Lindberg D.R."/>
            <person name="Seaver E.C."/>
            <person name="Weisblat D.A."/>
            <person name="Putnam N.H."/>
            <person name="Rokhsar D.S."/>
        </authorList>
    </citation>
    <scope>NUCLEOTIDE SEQUENCE</scope>
</reference>
<name>T1EIU3_HELRO</name>
<sequence>MTKAIRNLDQKIIVCKWENGWHFMRQRTDKSFPNHYKTAMAVWESIRNPVSKEQLLQIIN</sequence>
<evidence type="ECO:0000259" key="1">
    <source>
        <dbReference type="Pfam" id="PF03919"/>
    </source>
</evidence>
<protein>
    <recommendedName>
        <fullName evidence="1">mRNA capping enzyme C-terminal domain-containing protein</fullName>
    </recommendedName>
</protein>
<feature type="domain" description="mRNA capping enzyme C-terminal" evidence="1">
    <location>
        <begin position="6"/>
        <end position="56"/>
    </location>
</feature>
<dbReference type="PANTHER" id="PTHR10367">
    <property type="entry name" value="MRNA-CAPPING ENZYME"/>
    <property type="match status" value="1"/>
</dbReference>
<dbReference type="Pfam" id="PF03919">
    <property type="entry name" value="mRNA_cap_C"/>
    <property type="match status" value="1"/>
</dbReference>
<evidence type="ECO:0000313" key="2">
    <source>
        <dbReference type="EnsemblMetazoa" id="HelroP138360"/>
    </source>
</evidence>
<dbReference type="EMBL" id="AMQM01009262">
    <property type="status" value="NOT_ANNOTATED_CDS"/>
    <property type="molecule type" value="Genomic_DNA"/>
</dbReference>
<dbReference type="eggNOG" id="KOG2386">
    <property type="taxonomic scope" value="Eukaryota"/>
</dbReference>
<dbReference type="KEGG" id="hro:HELRODRAFT_138360"/>
<dbReference type="SUPFAM" id="SSF50249">
    <property type="entry name" value="Nucleic acid-binding proteins"/>
    <property type="match status" value="1"/>
</dbReference>
<dbReference type="GO" id="GO:0003824">
    <property type="term" value="F:catalytic activity"/>
    <property type="evidence" value="ECO:0007669"/>
    <property type="project" value="UniProtKB-ARBA"/>
</dbReference>
<accession>T1EIU3</accession>
<dbReference type="PANTHER" id="PTHR10367:SF17">
    <property type="entry name" value="MRNA-CAPPING ENZYME"/>
    <property type="match status" value="1"/>
</dbReference>
<reference evidence="2" key="3">
    <citation type="submission" date="2015-06" db="UniProtKB">
        <authorList>
            <consortium name="EnsemblMetazoa"/>
        </authorList>
    </citation>
    <scope>IDENTIFICATION</scope>
</reference>
<dbReference type="HOGENOM" id="CLU_193373_0_0_1"/>
<reference evidence="3" key="1">
    <citation type="submission" date="2012-12" db="EMBL/GenBank/DDBJ databases">
        <authorList>
            <person name="Hellsten U."/>
            <person name="Grimwood J."/>
            <person name="Chapman J.A."/>
            <person name="Shapiro H."/>
            <person name="Aerts A."/>
            <person name="Otillar R.P."/>
            <person name="Terry A.Y."/>
            <person name="Boore J.L."/>
            <person name="Simakov O."/>
            <person name="Marletaz F."/>
            <person name="Cho S.-J."/>
            <person name="Edsinger-Gonzales E."/>
            <person name="Havlak P."/>
            <person name="Kuo D.-H."/>
            <person name="Larsson T."/>
            <person name="Lv J."/>
            <person name="Arendt D."/>
            <person name="Savage R."/>
            <person name="Osoegawa K."/>
            <person name="de Jong P."/>
            <person name="Lindberg D.R."/>
            <person name="Seaver E.C."/>
            <person name="Weisblat D.A."/>
            <person name="Putnam N.H."/>
            <person name="Grigoriev I.V."/>
            <person name="Rokhsar D.S."/>
        </authorList>
    </citation>
    <scope>NUCLEOTIDE SEQUENCE</scope>
</reference>
<organism evidence="2 3">
    <name type="scientific">Helobdella robusta</name>
    <name type="common">Californian leech</name>
    <dbReference type="NCBI Taxonomy" id="6412"/>
    <lineage>
        <taxon>Eukaryota</taxon>
        <taxon>Metazoa</taxon>
        <taxon>Spiralia</taxon>
        <taxon>Lophotrochozoa</taxon>
        <taxon>Annelida</taxon>
        <taxon>Clitellata</taxon>
        <taxon>Hirudinea</taxon>
        <taxon>Rhynchobdellida</taxon>
        <taxon>Glossiphoniidae</taxon>
        <taxon>Helobdella</taxon>
    </lineage>
</organism>
<gene>
    <name evidence="2" type="primary">20196493</name>
</gene>
<dbReference type="CTD" id="20196493"/>
<dbReference type="Gene3D" id="2.40.50.140">
    <property type="entry name" value="Nucleic acid-binding proteins"/>
    <property type="match status" value="1"/>
</dbReference>
<dbReference type="EnsemblMetazoa" id="HelroT138360">
    <property type="protein sequence ID" value="HelroP138360"/>
    <property type="gene ID" value="HelroG138360"/>
</dbReference>
<dbReference type="InterPro" id="IPR012340">
    <property type="entry name" value="NA-bd_OB-fold"/>
</dbReference>
<dbReference type="AlphaFoldDB" id="T1EIU3"/>
<dbReference type="InterPro" id="IPR051029">
    <property type="entry name" value="mRNA_Capping_Enz/RNA_Phosphat"/>
</dbReference>
<dbReference type="OrthoDB" id="200924at2759"/>
<proteinExistence type="predicted"/>